<feature type="non-terminal residue" evidence="1">
    <location>
        <position position="1"/>
    </location>
</feature>
<proteinExistence type="predicted"/>
<comment type="caution">
    <text evidence="1">The sequence shown here is derived from an EMBL/GenBank/DDBJ whole genome shotgun (WGS) entry which is preliminary data.</text>
</comment>
<accession>X1RHG1</accession>
<name>X1RHG1_9ZZZZ</name>
<protein>
    <submittedName>
        <fullName evidence="1">Uncharacterized protein</fullName>
    </submittedName>
</protein>
<sequence length="171" mass="17755">KVLDPAAEALITANIKATEIEISLDTVLAGEEIVINGLTFTAHGTVTDTTLRQFSISGDNSADAAELAICINDPTDGVPGVLATAAVAVITLTSTIPGATLLTVTSTDATFTISTTEAQCYVDLESLALDAEFTHIAAKVTTTAASNVAVMLLRYHSRKKITQKMGAQYPA</sequence>
<gene>
    <name evidence="1" type="ORF">S12H4_16685</name>
</gene>
<organism evidence="1">
    <name type="scientific">marine sediment metagenome</name>
    <dbReference type="NCBI Taxonomy" id="412755"/>
    <lineage>
        <taxon>unclassified sequences</taxon>
        <taxon>metagenomes</taxon>
        <taxon>ecological metagenomes</taxon>
    </lineage>
</organism>
<reference evidence="1" key="1">
    <citation type="journal article" date="2014" name="Front. Microbiol.">
        <title>High frequency of phylogenetically diverse reductive dehalogenase-homologous genes in deep subseafloor sedimentary metagenomes.</title>
        <authorList>
            <person name="Kawai M."/>
            <person name="Futagami T."/>
            <person name="Toyoda A."/>
            <person name="Takaki Y."/>
            <person name="Nishi S."/>
            <person name="Hori S."/>
            <person name="Arai W."/>
            <person name="Tsubouchi T."/>
            <person name="Morono Y."/>
            <person name="Uchiyama I."/>
            <person name="Ito T."/>
            <person name="Fujiyama A."/>
            <person name="Inagaki F."/>
            <person name="Takami H."/>
        </authorList>
    </citation>
    <scope>NUCLEOTIDE SEQUENCE</scope>
    <source>
        <strain evidence="1">Expedition CK06-06</strain>
    </source>
</reference>
<evidence type="ECO:0000313" key="1">
    <source>
        <dbReference type="EMBL" id="GAI80192.1"/>
    </source>
</evidence>
<dbReference type="EMBL" id="BARW01008088">
    <property type="protein sequence ID" value="GAI80192.1"/>
    <property type="molecule type" value="Genomic_DNA"/>
</dbReference>
<dbReference type="AlphaFoldDB" id="X1RHG1"/>